<dbReference type="Pfam" id="PF00931">
    <property type="entry name" value="NB-ARC"/>
    <property type="match status" value="1"/>
</dbReference>
<dbReference type="Proteomes" id="UP000652761">
    <property type="component" value="Unassembled WGS sequence"/>
</dbReference>
<dbReference type="FunFam" id="3.40.50.300:FF:001091">
    <property type="entry name" value="Probable disease resistance protein At1g61300"/>
    <property type="match status" value="1"/>
</dbReference>
<reference evidence="4" key="1">
    <citation type="submission" date="2017-07" db="EMBL/GenBank/DDBJ databases">
        <title>Taro Niue Genome Assembly and Annotation.</title>
        <authorList>
            <person name="Atibalentja N."/>
            <person name="Keating K."/>
            <person name="Fields C.J."/>
        </authorList>
    </citation>
    <scope>NUCLEOTIDE SEQUENCE</scope>
    <source>
        <strain evidence="4">Niue_2</strain>
        <tissue evidence="4">Leaf</tissue>
    </source>
</reference>
<comment type="caution">
    <text evidence="4">The sequence shown here is derived from an EMBL/GenBank/DDBJ whole genome shotgun (WGS) entry which is preliminary data.</text>
</comment>
<dbReference type="PRINTS" id="PR00364">
    <property type="entry name" value="DISEASERSIST"/>
</dbReference>
<keyword evidence="1" id="KW-0611">Plant defense</keyword>
<organism evidence="4 5">
    <name type="scientific">Colocasia esculenta</name>
    <name type="common">Wild taro</name>
    <name type="synonym">Arum esculentum</name>
    <dbReference type="NCBI Taxonomy" id="4460"/>
    <lineage>
        <taxon>Eukaryota</taxon>
        <taxon>Viridiplantae</taxon>
        <taxon>Streptophyta</taxon>
        <taxon>Embryophyta</taxon>
        <taxon>Tracheophyta</taxon>
        <taxon>Spermatophyta</taxon>
        <taxon>Magnoliopsida</taxon>
        <taxon>Liliopsida</taxon>
        <taxon>Araceae</taxon>
        <taxon>Aroideae</taxon>
        <taxon>Colocasieae</taxon>
        <taxon>Colocasia</taxon>
    </lineage>
</organism>
<dbReference type="InterPro" id="IPR027417">
    <property type="entry name" value="P-loop_NTPase"/>
</dbReference>
<dbReference type="OrthoDB" id="786439at2759"/>
<evidence type="ECO:0000313" key="4">
    <source>
        <dbReference type="EMBL" id="MQL81672.1"/>
    </source>
</evidence>
<dbReference type="InterPro" id="IPR042197">
    <property type="entry name" value="Apaf_helical"/>
</dbReference>
<dbReference type="AlphaFoldDB" id="A0A843U8B3"/>
<sequence length="668" mass="73347">MKKAIASALHKGTGGQRNVKAGNAKRLSLEPFDKLVEGGDGTGWKGFEPCPSGFLQRGREGPALGPIKCSVEHHVRLEPVDMVCGIGGAVIWRDGGQRKLMGDSSLQDLRSEWGAEVQVYFLRSLALRSLNHRVDVTLQIRDAVKAYGQLLMRRVQTCGSWRPRWSTGEVPRSDEESDLVAPVSAVPTGPGVSTLGTPFAAPAAVEGREIVGEMIPPDAPVARELLGSAAWPSGPGDLGRFMLSVASAPGAPPRPGRSLAQRRQVHRRLHRQGGPPFVSSPSHRSVLCLSPPRICSFFRNARLRLLIFPVRTLVDDLLSLEKNAGELSLTIEHLRAIRSDVESAARGSGILRQSVRDWMDSADALSDEVARLLAALDRSGTGCLCSWSYFKLGRDIAEKLREVRLLVSQCRNLRVLVREALPEYPSVLLGMERTLSEIRAYLSADDVWVVGIYGTVGSGKTTLLRRMSNELLTAGRACPFEALVWVTVSRDPDVRRIQDGIGTQLGLHLSPSWRDSDDGERARILFRALKRWKFLVLLDDLWEPLDFKAIGIPHPTYMRNSKIAFTSRSLRVCIDMDTDVNVRMSPLDMEASWTLFTASVGTRVNLVNPLIRTGAQRIVDMCGGLPLALFIAGRAMTDAKMVDGGNKPHRSFGNQQRNLKVGIACFLP</sequence>
<evidence type="ECO:0000256" key="2">
    <source>
        <dbReference type="ARBA" id="ARBA00022840"/>
    </source>
</evidence>
<dbReference type="GO" id="GO:0006952">
    <property type="term" value="P:defense response"/>
    <property type="evidence" value="ECO:0007669"/>
    <property type="project" value="UniProtKB-KW"/>
</dbReference>
<dbReference type="Gene3D" id="1.10.8.430">
    <property type="entry name" value="Helical domain of apoptotic protease-activating factors"/>
    <property type="match status" value="1"/>
</dbReference>
<dbReference type="EMBL" id="NMUH01000581">
    <property type="protein sequence ID" value="MQL81672.1"/>
    <property type="molecule type" value="Genomic_DNA"/>
</dbReference>
<dbReference type="PANTHER" id="PTHR33463:SF204">
    <property type="entry name" value="NB-ARC DOMAIN-CONTAINING PROTEIN"/>
    <property type="match status" value="1"/>
</dbReference>
<keyword evidence="2" id="KW-0067">ATP-binding</keyword>
<keyword evidence="5" id="KW-1185">Reference proteome</keyword>
<evidence type="ECO:0000313" key="5">
    <source>
        <dbReference type="Proteomes" id="UP000652761"/>
    </source>
</evidence>
<dbReference type="InterPro" id="IPR050905">
    <property type="entry name" value="Plant_NBS-LRR"/>
</dbReference>
<dbReference type="PANTHER" id="PTHR33463">
    <property type="entry name" value="NB-ARC DOMAIN-CONTAINING PROTEIN-RELATED"/>
    <property type="match status" value="1"/>
</dbReference>
<gene>
    <name evidence="4" type="ORF">Taro_014131</name>
</gene>
<dbReference type="InterPro" id="IPR002182">
    <property type="entry name" value="NB-ARC"/>
</dbReference>
<name>A0A843U8B3_COLES</name>
<protein>
    <recommendedName>
        <fullName evidence="3">NB-ARC domain-containing protein</fullName>
    </recommendedName>
</protein>
<dbReference type="SUPFAM" id="SSF52540">
    <property type="entry name" value="P-loop containing nucleoside triphosphate hydrolases"/>
    <property type="match status" value="1"/>
</dbReference>
<evidence type="ECO:0000256" key="1">
    <source>
        <dbReference type="ARBA" id="ARBA00022821"/>
    </source>
</evidence>
<accession>A0A843U8B3</accession>
<dbReference type="Gene3D" id="3.40.50.300">
    <property type="entry name" value="P-loop containing nucleotide triphosphate hydrolases"/>
    <property type="match status" value="1"/>
</dbReference>
<feature type="domain" description="NB-ARC" evidence="3">
    <location>
        <begin position="432"/>
        <end position="602"/>
    </location>
</feature>
<dbReference type="GO" id="GO:0005524">
    <property type="term" value="F:ATP binding"/>
    <property type="evidence" value="ECO:0007669"/>
    <property type="project" value="UniProtKB-KW"/>
</dbReference>
<proteinExistence type="predicted"/>
<dbReference type="GO" id="GO:0043531">
    <property type="term" value="F:ADP binding"/>
    <property type="evidence" value="ECO:0007669"/>
    <property type="project" value="InterPro"/>
</dbReference>
<evidence type="ECO:0000259" key="3">
    <source>
        <dbReference type="Pfam" id="PF00931"/>
    </source>
</evidence>
<keyword evidence="2" id="KW-0547">Nucleotide-binding</keyword>